<gene>
    <name evidence="15" type="ORF">SAMN06265368_1140</name>
</gene>
<dbReference type="Proteomes" id="UP000219439">
    <property type="component" value="Unassembled WGS sequence"/>
</dbReference>
<dbReference type="EC" id="2.7.13.3" evidence="3"/>
<proteinExistence type="predicted"/>
<evidence type="ECO:0000256" key="12">
    <source>
        <dbReference type="SAM" id="Phobius"/>
    </source>
</evidence>
<dbReference type="SMART" id="SM00388">
    <property type="entry name" value="HisKA"/>
    <property type="match status" value="1"/>
</dbReference>
<keyword evidence="9" id="KW-0067">ATP-binding</keyword>
<evidence type="ECO:0000256" key="4">
    <source>
        <dbReference type="ARBA" id="ARBA00022553"/>
    </source>
</evidence>
<evidence type="ECO:0000256" key="5">
    <source>
        <dbReference type="ARBA" id="ARBA00022679"/>
    </source>
</evidence>
<comment type="subcellular location">
    <subcellularLocation>
        <location evidence="2">Membrane</location>
        <topology evidence="2">Multi-pass membrane protein</topology>
    </subcellularLocation>
</comment>
<accession>A0A285NDS3</accession>
<feature type="domain" description="Histidine kinase" evidence="13">
    <location>
        <begin position="232"/>
        <end position="442"/>
    </location>
</feature>
<keyword evidence="8 15" id="KW-0418">Kinase</keyword>
<evidence type="ECO:0000256" key="8">
    <source>
        <dbReference type="ARBA" id="ARBA00022777"/>
    </source>
</evidence>
<dbReference type="Gene3D" id="1.10.287.130">
    <property type="match status" value="1"/>
</dbReference>
<dbReference type="OrthoDB" id="9809766at2"/>
<dbReference type="CDD" id="cd00075">
    <property type="entry name" value="HATPase"/>
    <property type="match status" value="1"/>
</dbReference>
<dbReference type="PROSITE" id="PS50109">
    <property type="entry name" value="HIS_KIN"/>
    <property type="match status" value="1"/>
</dbReference>
<organism evidence="15 16">
    <name type="scientific">Cohaesibacter gelatinilyticus</name>
    <dbReference type="NCBI Taxonomy" id="372072"/>
    <lineage>
        <taxon>Bacteria</taxon>
        <taxon>Pseudomonadati</taxon>
        <taxon>Pseudomonadota</taxon>
        <taxon>Alphaproteobacteria</taxon>
        <taxon>Hyphomicrobiales</taxon>
        <taxon>Cohaesibacteraceae</taxon>
    </lineage>
</organism>
<evidence type="ECO:0000259" key="14">
    <source>
        <dbReference type="PROSITE" id="PS50885"/>
    </source>
</evidence>
<name>A0A285NDS3_9HYPH</name>
<dbReference type="GO" id="GO:0000155">
    <property type="term" value="F:phosphorelay sensor kinase activity"/>
    <property type="evidence" value="ECO:0007669"/>
    <property type="project" value="InterPro"/>
</dbReference>
<evidence type="ECO:0000256" key="1">
    <source>
        <dbReference type="ARBA" id="ARBA00000085"/>
    </source>
</evidence>
<reference evidence="15 16" key="1">
    <citation type="submission" date="2017-09" db="EMBL/GenBank/DDBJ databases">
        <authorList>
            <person name="Ehlers B."/>
            <person name="Leendertz F.H."/>
        </authorList>
    </citation>
    <scope>NUCLEOTIDE SEQUENCE [LARGE SCALE GENOMIC DNA]</scope>
    <source>
        <strain evidence="15 16">DSM 18289</strain>
    </source>
</reference>
<evidence type="ECO:0000256" key="6">
    <source>
        <dbReference type="ARBA" id="ARBA00022692"/>
    </source>
</evidence>
<evidence type="ECO:0000256" key="11">
    <source>
        <dbReference type="ARBA" id="ARBA00023012"/>
    </source>
</evidence>
<keyword evidence="5" id="KW-0808">Transferase</keyword>
<dbReference type="InterPro" id="IPR003661">
    <property type="entry name" value="HisK_dim/P_dom"/>
</dbReference>
<dbReference type="InterPro" id="IPR036097">
    <property type="entry name" value="HisK_dim/P_sf"/>
</dbReference>
<dbReference type="PANTHER" id="PTHR45436">
    <property type="entry name" value="SENSOR HISTIDINE KINASE YKOH"/>
    <property type="match status" value="1"/>
</dbReference>
<dbReference type="InterPro" id="IPR003594">
    <property type="entry name" value="HATPase_dom"/>
</dbReference>
<keyword evidence="12" id="KW-0472">Membrane</keyword>
<dbReference type="InterPro" id="IPR005467">
    <property type="entry name" value="His_kinase_dom"/>
</dbReference>
<keyword evidence="6 12" id="KW-0812">Transmembrane</keyword>
<dbReference type="InterPro" id="IPR036890">
    <property type="entry name" value="HATPase_C_sf"/>
</dbReference>
<evidence type="ECO:0000256" key="3">
    <source>
        <dbReference type="ARBA" id="ARBA00012438"/>
    </source>
</evidence>
<dbReference type="SUPFAM" id="SSF55874">
    <property type="entry name" value="ATPase domain of HSP90 chaperone/DNA topoisomerase II/histidine kinase"/>
    <property type="match status" value="1"/>
</dbReference>
<feature type="domain" description="HAMP" evidence="14">
    <location>
        <begin position="172"/>
        <end position="224"/>
    </location>
</feature>
<dbReference type="InterPro" id="IPR003660">
    <property type="entry name" value="HAMP_dom"/>
</dbReference>
<keyword evidence="10 12" id="KW-1133">Transmembrane helix</keyword>
<protein>
    <recommendedName>
        <fullName evidence="3">histidine kinase</fullName>
        <ecNumber evidence="3">2.7.13.3</ecNumber>
    </recommendedName>
</protein>
<dbReference type="Pfam" id="PF00512">
    <property type="entry name" value="HisKA"/>
    <property type="match status" value="1"/>
</dbReference>
<dbReference type="Gene3D" id="3.30.565.10">
    <property type="entry name" value="Histidine kinase-like ATPase, C-terminal domain"/>
    <property type="match status" value="1"/>
</dbReference>
<keyword evidence="16" id="KW-1185">Reference proteome</keyword>
<dbReference type="CDD" id="cd00082">
    <property type="entry name" value="HisKA"/>
    <property type="match status" value="1"/>
</dbReference>
<keyword evidence="4" id="KW-0597">Phosphoprotein</keyword>
<comment type="catalytic activity">
    <reaction evidence="1">
        <text>ATP + protein L-histidine = ADP + protein N-phospho-L-histidine.</text>
        <dbReference type="EC" id="2.7.13.3"/>
    </reaction>
</comment>
<dbReference type="PANTHER" id="PTHR45436:SF14">
    <property type="entry name" value="SENSOR PROTEIN QSEC"/>
    <property type="match status" value="1"/>
</dbReference>
<evidence type="ECO:0000313" key="15">
    <source>
        <dbReference type="EMBL" id="SNZ07605.1"/>
    </source>
</evidence>
<dbReference type="AlphaFoldDB" id="A0A285NDS3"/>
<evidence type="ECO:0000256" key="7">
    <source>
        <dbReference type="ARBA" id="ARBA00022741"/>
    </source>
</evidence>
<dbReference type="SUPFAM" id="SSF47384">
    <property type="entry name" value="Homodimeric domain of signal transducing histidine kinase"/>
    <property type="match status" value="1"/>
</dbReference>
<dbReference type="SMART" id="SM00387">
    <property type="entry name" value="HATPase_c"/>
    <property type="match status" value="1"/>
</dbReference>
<dbReference type="EMBL" id="OBEL01000001">
    <property type="protein sequence ID" value="SNZ07605.1"/>
    <property type="molecule type" value="Genomic_DNA"/>
</dbReference>
<dbReference type="Pfam" id="PF02518">
    <property type="entry name" value="HATPase_c"/>
    <property type="match status" value="1"/>
</dbReference>
<dbReference type="RefSeq" id="WP_097152369.1">
    <property type="nucleotide sequence ID" value="NZ_OBEL01000001.1"/>
</dbReference>
<evidence type="ECO:0000313" key="16">
    <source>
        <dbReference type="Proteomes" id="UP000219439"/>
    </source>
</evidence>
<dbReference type="GO" id="GO:0005886">
    <property type="term" value="C:plasma membrane"/>
    <property type="evidence" value="ECO:0007669"/>
    <property type="project" value="TreeGrafter"/>
</dbReference>
<dbReference type="GO" id="GO:0005524">
    <property type="term" value="F:ATP binding"/>
    <property type="evidence" value="ECO:0007669"/>
    <property type="project" value="UniProtKB-KW"/>
</dbReference>
<dbReference type="InterPro" id="IPR050428">
    <property type="entry name" value="TCS_sensor_his_kinase"/>
</dbReference>
<evidence type="ECO:0000256" key="2">
    <source>
        <dbReference type="ARBA" id="ARBA00004141"/>
    </source>
</evidence>
<sequence>MKQKSIVRHLVVSLIPAVALLWLLATGISGYIIQEELNESFDNALQQTAQRLLPLALDDLHEIEEGEERRIPKLDLEETYISYYVRNASDAPIIISDDTPNAVIIPALPEGFSSQRGQRYFVLTDRETGYSIVTIELNEHRNEVFWESLSALLLPLIILLPLMGFWIWHIVRRAMQPVDDLRQDIASRDGHNLTPTTTDGYPEEIAPIAHAVADLIERLRAALNAERAFAASSAHELRTPIAGALAQVQRLSIELGDHPAAQRTENINFALRHLANLSEQLLQLSRLEAGFARSETHNDLLPVLQLVLRDMASDKANADRLNIDLPKDRPLRGPIELDAFAVIIRNLIENALKHGSKSAPIDIFLDAKGHLHITNDGPVIQKNSLARLSEPFERGETKAEGTGLGLSIVQTIMNQTDGEMLLQSPRHGSNQGFEAILTFETK</sequence>
<dbReference type="PROSITE" id="PS50885">
    <property type="entry name" value="HAMP"/>
    <property type="match status" value="1"/>
</dbReference>
<keyword evidence="7" id="KW-0547">Nucleotide-binding</keyword>
<evidence type="ECO:0000259" key="13">
    <source>
        <dbReference type="PROSITE" id="PS50109"/>
    </source>
</evidence>
<keyword evidence="11" id="KW-0902">Two-component regulatory system</keyword>
<feature type="transmembrane region" description="Helical" evidence="12">
    <location>
        <begin position="149"/>
        <end position="168"/>
    </location>
</feature>
<evidence type="ECO:0000256" key="9">
    <source>
        <dbReference type="ARBA" id="ARBA00022840"/>
    </source>
</evidence>
<evidence type="ECO:0000256" key="10">
    <source>
        <dbReference type="ARBA" id="ARBA00022989"/>
    </source>
</evidence>